<evidence type="ECO:0000256" key="3">
    <source>
        <dbReference type="ARBA" id="ARBA00022692"/>
    </source>
</evidence>
<dbReference type="EMBL" id="GEBQ01020915">
    <property type="protein sequence ID" value="JAT19062.1"/>
    <property type="molecule type" value="Transcribed_RNA"/>
</dbReference>
<feature type="chain" id="PRO_5008587139" description="Gustatory receptor" evidence="9">
    <location>
        <begin position="30"/>
        <end position="196"/>
    </location>
</feature>
<evidence type="ECO:0000256" key="1">
    <source>
        <dbReference type="ARBA" id="ARBA00004651"/>
    </source>
</evidence>
<dbReference type="GO" id="GO:0007165">
    <property type="term" value="P:signal transduction"/>
    <property type="evidence" value="ECO:0007669"/>
    <property type="project" value="UniProtKB-KW"/>
</dbReference>
<name>A0A1B6L5Q4_9HEMI</name>
<gene>
    <name evidence="10" type="ORF">g.9745</name>
</gene>
<dbReference type="Pfam" id="PF08395">
    <property type="entry name" value="7tm_7"/>
    <property type="match status" value="1"/>
</dbReference>
<dbReference type="PANTHER" id="PTHR21143">
    <property type="entry name" value="INVERTEBRATE GUSTATORY RECEPTOR"/>
    <property type="match status" value="1"/>
</dbReference>
<evidence type="ECO:0000256" key="5">
    <source>
        <dbReference type="ARBA" id="ARBA00023136"/>
    </source>
</evidence>
<dbReference type="GO" id="GO:0050909">
    <property type="term" value="P:sensory perception of taste"/>
    <property type="evidence" value="ECO:0007669"/>
    <property type="project" value="InterPro"/>
</dbReference>
<evidence type="ECO:0000256" key="4">
    <source>
        <dbReference type="ARBA" id="ARBA00022989"/>
    </source>
</evidence>
<feature type="signal peptide" evidence="9">
    <location>
        <begin position="1"/>
        <end position="29"/>
    </location>
</feature>
<feature type="transmembrane region" description="Helical" evidence="8">
    <location>
        <begin position="64"/>
        <end position="84"/>
    </location>
</feature>
<dbReference type="InterPro" id="IPR013604">
    <property type="entry name" value="7TM_chemorcpt"/>
</dbReference>
<dbReference type="GO" id="GO:0008049">
    <property type="term" value="P:male courtship behavior"/>
    <property type="evidence" value="ECO:0007669"/>
    <property type="project" value="TreeGrafter"/>
</dbReference>
<evidence type="ECO:0008006" key="11">
    <source>
        <dbReference type="Google" id="ProtNLM"/>
    </source>
</evidence>
<dbReference type="GO" id="GO:0043025">
    <property type="term" value="C:neuronal cell body"/>
    <property type="evidence" value="ECO:0007669"/>
    <property type="project" value="TreeGrafter"/>
</dbReference>
<evidence type="ECO:0000256" key="6">
    <source>
        <dbReference type="ARBA" id="ARBA00023170"/>
    </source>
</evidence>
<keyword evidence="9" id="KW-0732">Signal</keyword>
<reference evidence="10" key="1">
    <citation type="submission" date="2015-11" db="EMBL/GenBank/DDBJ databases">
        <title>De novo transcriptome assembly of four potential Pierce s Disease insect vectors from Arizona vineyards.</title>
        <authorList>
            <person name="Tassone E.E."/>
        </authorList>
    </citation>
    <scope>NUCLEOTIDE SEQUENCE</scope>
</reference>
<evidence type="ECO:0000256" key="7">
    <source>
        <dbReference type="ARBA" id="ARBA00023224"/>
    </source>
</evidence>
<protein>
    <recommendedName>
        <fullName evidence="11">Gustatory receptor</fullName>
    </recommendedName>
</protein>
<dbReference type="GO" id="GO:0005886">
    <property type="term" value="C:plasma membrane"/>
    <property type="evidence" value="ECO:0007669"/>
    <property type="project" value="UniProtKB-SubCell"/>
</dbReference>
<dbReference type="GO" id="GO:0030424">
    <property type="term" value="C:axon"/>
    <property type="evidence" value="ECO:0007669"/>
    <property type="project" value="TreeGrafter"/>
</dbReference>
<evidence type="ECO:0000313" key="10">
    <source>
        <dbReference type="EMBL" id="JAT19062.1"/>
    </source>
</evidence>
<evidence type="ECO:0000256" key="9">
    <source>
        <dbReference type="SAM" id="SignalP"/>
    </source>
</evidence>
<keyword evidence="3 8" id="KW-0812">Transmembrane</keyword>
<evidence type="ECO:0000256" key="8">
    <source>
        <dbReference type="SAM" id="Phobius"/>
    </source>
</evidence>
<keyword evidence="5 8" id="KW-0472">Membrane</keyword>
<feature type="transmembrane region" description="Helical" evidence="8">
    <location>
        <begin position="91"/>
        <end position="112"/>
    </location>
</feature>
<evidence type="ECO:0000256" key="2">
    <source>
        <dbReference type="ARBA" id="ARBA00022475"/>
    </source>
</evidence>
<dbReference type="GO" id="GO:0030425">
    <property type="term" value="C:dendrite"/>
    <property type="evidence" value="ECO:0007669"/>
    <property type="project" value="TreeGrafter"/>
</dbReference>
<dbReference type="PANTHER" id="PTHR21143:SF133">
    <property type="entry name" value="GUSTATORY AND PHEROMONE RECEPTOR 32A-RELATED"/>
    <property type="match status" value="1"/>
</dbReference>
<dbReference type="AlphaFoldDB" id="A0A1B6L5Q4"/>
<accession>A0A1B6L5Q4</accession>
<organism evidence="10">
    <name type="scientific">Graphocephala atropunctata</name>
    <dbReference type="NCBI Taxonomy" id="36148"/>
    <lineage>
        <taxon>Eukaryota</taxon>
        <taxon>Metazoa</taxon>
        <taxon>Ecdysozoa</taxon>
        <taxon>Arthropoda</taxon>
        <taxon>Hexapoda</taxon>
        <taxon>Insecta</taxon>
        <taxon>Pterygota</taxon>
        <taxon>Neoptera</taxon>
        <taxon>Paraneoptera</taxon>
        <taxon>Hemiptera</taxon>
        <taxon>Auchenorrhyncha</taxon>
        <taxon>Membracoidea</taxon>
        <taxon>Cicadellidae</taxon>
        <taxon>Cicadellinae</taxon>
        <taxon>Cicadellini</taxon>
        <taxon>Graphocephala</taxon>
    </lineage>
</organism>
<feature type="non-terminal residue" evidence="10">
    <location>
        <position position="1"/>
    </location>
</feature>
<keyword evidence="7" id="KW-0807">Transducer</keyword>
<comment type="subcellular location">
    <subcellularLocation>
        <location evidence="1">Cell membrane</location>
        <topology evidence="1">Multi-pass membrane protein</topology>
    </subcellularLocation>
</comment>
<proteinExistence type="predicted"/>
<sequence length="196" mass="22268">RLHMCYWRRDATVYYCLLITSAGLLAVEADDNQSTIKKLKSLMNTYWLLCDAVRQANVFYCDQLMAAIFSSFVQVTIVSYYFFMFFRNGDMLTITIQGTFVLAHVSYLVLLVNSSTDVTESADETAPMICKLINEDLDPSLRKQLQGILLQLPHHNARFSARGFFQIHNEILTSMAGAATTYLVILIQFQTETTSS</sequence>
<keyword evidence="2" id="KW-1003">Cell membrane</keyword>
<dbReference type="GO" id="GO:0007635">
    <property type="term" value="P:chemosensory behavior"/>
    <property type="evidence" value="ECO:0007669"/>
    <property type="project" value="TreeGrafter"/>
</dbReference>
<keyword evidence="6" id="KW-0675">Receptor</keyword>
<keyword evidence="4 8" id="KW-1133">Transmembrane helix</keyword>